<sequence length="72" mass="8258">MVKNKEKKALKNWAVFSSIGLQMGLTIFLGNVLGAWLDQKFETSFLEETTTLIAVFASMFLIIYRVNRLNKE</sequence>
<gene>
    <name evidence="2" type="ORF">ACFO3O_07750</name>
</gene>
<feature type="transmembrane region" description="Helical" evidence="1">
    <location>
        <begin position="12"/>
        <end position="37"/>
    </location>
</feature>
<keyword evidence="1" id="KW-0812">Transmembrane</keyword>
<keyword evidence="1" id="KW-0472">Membrane</keyword>
<dbReference type="Proteomes" id="UP001596043">
    <property type="component" value="Unassembled WGS sequence"/>
</dbReference>
<dbReference type="RefSeq" id="WP_379978021.1">
    <property type="nucleotide sequence ID" value="NZ_JBHSFV010000003.1"/>
</dbReference>
<comment type="caution">
    <text evidence="2">The sequence shown here is derived from an EMBL/GenBank/DDBJ whole genome shotgun (WGS) entry which is preliminary data.</text>
</comment>
<evidence type="ECO:0000313" key="2">
    <source>
        <dbReference type="EMBL" id="MFC4633796.1"/>
    </source>
</evidence>
<reference evidence="3" key="1">
    <citation type="journal article" date="2019" name="Int. J. Syst. Evol. Microbiol.">
        <title>The Global Catalogue of Microorganisms (GCM) 10K type strain sequencing project: providing services to taxonomists for standard genome sequencing and annotation.</title>
        <authorList>
            <consortium name="The Broad Institute Genomics Platform"/>
            <consortium name="The Broad Institute Genome Sequencing Center for Infectious Disease"/>
            <person name="Wu L."/>
            <person name="Ma J."/>
        </authorList>
    </citation>
    <scope>NUCLEOTIDE SEQUENCE [LARGE SCALE GENOMIC DNA]</scope>
    <source>
        <strain evidence="3">YJ-61-S</strain>
    </source>
</reference>
<name>A0ABV9HWU2_9FLAO</name>
<dbReference type="Pfam" id="PF09527">
    <property type="entry name" value="ATPase_gene1"/>
    <property type="match status" value="1"/>
</dbReference>
<dbReference type="EMBL" id="JBHSFV010000003">
    <property type="protein sequence ID" value="MFC4633796.1"/>
    <property type="molecule type" value="Genomic_DNA"/>
</dbReference>
<keyword evidence="1" id="KW-1133">Transmembrane helix</keyword>
<evidence type="ECO:0000256" key="1">
    <source>
        <dbReference type="SAM" id="Phobius"/>
    </source>
</evidence>
<organism evidence="2 3">
    <name type="scientific">Dokdonia ponticola</name>
    <dbReference type="NCBI Taxonomy" id="2041041"/>
    <lineage>
        <taxon>Bacteria</taxon>
        <taxon>Pseudomonadati</taxon>
        <taxon>Bacteroidota</taxon>
        <taxon>Flavobacteriia</taxon>
        <taxon>Flavobacteriales</taxon>
        <taxon>Flavobacteriaceae</taxon>
        <taxon>Dokdonia</taxon>
    </lineage>
</organism>
<evidence type="ECO:0000313" key="3">
    <source>
        <dbReference type="Proteomes" id="UP001596043"/>
    </source>
</evidence>
<dbReference type="InterPro" id="IPR032820">
    <property type="entry name" value="ATPase_put"/>
</dbReference>
<proteinExistence type="predicted"/>
<feature type="transmembrane region" description="Helical" evidence="1">
    <location>
        <begin position="49"/>
        <end position="66"/>
    </location>
</feature>
<protein>
    <submittedName>
        <fullName evidence="2">AtpZ/AtpI family protein</fullName>
    </submittedName>
</protein>
<keyword evidence="3" id="KW-1185">Reference proteome</keyword>
<accession>A0ABV9HWU2</accession>